<dbReference type="EnsemblPlants" id="AVESA.00010b.r2.5CG0866630.1">
    <property type="protein sequence ID" value="AVESA.00010b.r2.5CG0866630.1.CDS"/>
    <property type="gene ID" value="AVESA.00010b.r2.5CG0866630"/>
</dbReference>
<sequence>MLSLSRALGRRLFSSSATAASEGASAAAAAWTSVVRKAQNPLEEFFEVERSTEDDQARPHYGRSWKASELRLKSWDDLQKLWYVLLKEKNMLMSQRQMLNSENMRFPNPERISKVKKSMCRIKHVLTERAIVDPDPRRTAEMKRMINTL</sequence>
<reference evidence="1" key="1">
    <citation type="submission" date="2021-05" db="EMBL/GenBank/DDBJ databases">
        <authorList>
            <person name="Scholz U."/>
            <person name="Mascher M."/>
            <person name="Fiebig A."/>
        </authorList>
    </citation>
    <scope>NUCLEOTIDE SEQUENCE [LARGE SCALE GENOMIC DNA]</scope>
</reference>
<dbReference type="Proteomes" id="UP001732700">
    <property type="component" value="Chromosome 5C"/>
</dbReference>
<evidence type="ECO:0000313" key="2">
    <source>
        <dbReference type="Proteomes" id="UP001732700"/>
    </source>
</evidence>
<proteinExistence type="predicted"/>
<evidence type="ECO:0000313" key="1">
    <source>
        <dbReference type="EnsemblPlants" id="AVESA.00010b.r2.5CG0866630.1.CDS"/>
    </source>
</evidence>
<accession>A0ACD5XX79</accession>
<name>A0ACD5XX79_AVESA</name>
<protein>
    <submittedName>
        <fullName evidence="1">Uncharacterized protein</fullName>
    </submittedName>
</protein>
<reference evidence="1" key="2">
    <citation type="submission" date="2025-09" db="UniProtKB">
        <authorList>
            <consortium name="EnsemblPlants"/>
        </authorList>
    </citation>
    <scope>IDENTIFICATION</scope>
</reference>
<keyword evidence="2" id="KW-1185">Reference proteome</keyword>
<organism evidence="1 2">
    <name type="scientific">Avena sativa</name>
    <name type="common">Oat</name>
    <dbReference type="NCBI Taxonomy" id="4498"/>
    <lineage>
        <taxon>Eukaryota</taxon>
        <taxon>Viridiplantae</taxon>
        <taxon>Streptophyta</taxon>
        <taxon>Embryophyta</taxon>
        <taxon>Tracheophyta</taxon>
        <taxon>Spermatophyta</taxon>
        <taxon>Magnoliopsida</taxon>
        <taxon>Liliopsida</taxon>
        <taxon>Poales</taxon>
        <taxon>Poaceae</taxon>
        <taxon>BOP clade</taxon>
        <taxon>Pooideae</taxon>
        <taxon>Poodae</taxon>
        <taxon>Poeae</taxon>
        <taxon>Poeae Chloroplast Group 1 (Aveneae type)</taxon>
        <taxon>Aveninae</taxon>
        <taxon>Avena</taxon>
    </lineage>
</organism>